<accession>A0A4Q1BZ98</accession>
<feature type="chain" id="PRO_5020417019" evidence="1">
    <location>
        <begin position="22"/>
        <end position="180"/>
    </location>
</feature>
<dbReference type="AlphaFoldDB" id="A0A4Q1BZ98"/>
<keyword evidence="1" id="KW-0732">Signal</keyword>
<reference evidence="2 3" key="1">
    <citation type="submission" date="2019-01" db="EMBL/GenBank/DDBJ databases">
        <title>Cytophagaceae bacterium strain CAR-16.</title>
        <authorList>
            <person name="Chen W.-M."/>
        </authorList>
    </citation>
    <scope>NUCLEOTIDE SEQUENCE [LARGE SCALE GENOMIC DNA]</scope>
    <source>
        <strain evidence="2 3">CAR-16</strain>
    </source>
</reference>
<evidence type="ECO:0000313" key="2">
    <source>
        <dbReference type="EMBL" id="RXK48831.1"/>
    </source>
</evidence>
<dbReference type="EMBL" id="SDHY01000004">
    <property type="protein sequence ID" value="RXK48831.1"/>
    <property type="molecule type" value="Genomic_DNA"/>
</dbReference>
<proteinExistence type="predicted"/>
<keyword evidence="3" id="KW-1185">Reference proteome</keyword>
<evidence type="ECO:0000313" key="3">
    <source>
        <dbReference type="Proteomes" id="UP000289455"/>
    </source>
</evidence>
<protein>
    <submittedName>
        <fullName evidence="2">Uncharacterized protein</fullName>
    </submittedName>
</protein>
<feature type="signal peptide" evidence="1">
    <location>
        <begin position="1"/>
        <end position="21"/>
    </location>
</feature>
<organism evidence="2 3">
    <name type="scientific">Aquirufa rosea</name>
    <dbReference type="NCBI Taxonomy" id="2509241"/>
    <lineage>
        <taxon>Bacteria</taxon>
        <taxon>Pseudomonadati</taxon>
        <taxon>Bacteroidota</taxon>
        <taxon>Cytophagia</taxon>
        <taxon>Cytophagales</taxon>
        <taxon>Flectobacillaceae</taxon>
        <taxon>Aquirufa</taxon>
    </lineage>
</organism>
<dbReference type="Proteomes" id="UP000289455">
    <property type="component" value="Unassembled WGS sequence"/>
</dbReference>
<sequence>MKNVYAFLFVSLLCLSFQVSAQYKSINLTAATDTTYLGDNGSKSRTTRLLSFEYDTSMDAAFAQVSMDVHHINPFDLPEIIVNGKSVPANIYFPSMATNTKFYFFKVKGLTDLVVNSPVGNNNAKLSFILSAKDILPGKNIVRITIGNRAIENLDDFAITNPKVELRSKASSDSYSDYSK</sequence>
<evidence type="ECO:0000256" key="1">
    <source>
        <dbReference type="SAM" id="SignalP"/>
    </source>
</evidence>
<gene>
    <name evidence="2" type="ORF">ESB04_07700</name>
</gene>
<comment type="caution">
    <text evidence="2">The sequence shown here is derived from an EMBL/GenBank/DDBJ whole genome shotgun (WGS) entry which is preliminary data.</text>
</comment>
<name>A0A4Q1BZ98_9BACT</name>
<dbReference type="RefSeq" id="WP_129027155.1">
    <property type="nucleotide sequence ID" value="NZ_SDHY01000004.1"/>
</dbReference>